<accession>A0A1M5A1K5</accession>
<proteinExistence type="predicted"/>
<keyword evidence="2" id="KW-1185">Reference proteome</keyword>
<name>A0A1M5A1K5_9FLAO</name>
<dbReference type="RefSeq" id="WP_072885516.1">
    <property type="nucleotide sequence ID" value="NZ_FQVO01000011.1"/>
</dbReference>
<dbReference type="STRING" id="1302685.SAMN05444408_111114"/>
<organism evidence="1 2">
    <name type="scientific">Chryseobacterium takakiae</name>
    <dbReference type="NCBI Taxonomy" id="1302685"/>
    <lineage>
        <taxon>Bacteria</taxon>
        <taxon>Pseudomonadati</taxon>
        <taxon>Bacteroidota</taxon>
        <taxon>Flavobacteriia</taxon>
        <taxon>Flavobacteriales</taxon>
        <taxon>Weeksellaceae</taxon>
        <taxon>Chryseobacterium group</taxon>
        <taxon>Chryseobacterium</taxon>
    </lineage>
</organism>
<dbReference type="Proteomes" id="UP000184236">
    <property type="component" value="Unassembled WGS sequence"/>
</dbReference>
<sequence length="128" mass="15703">MKNDIYDHLIFKLNSEYAEYEFDLISIPPYEFTENELSLKPYEYFGEIYETLELRTKHILLYFNANVLMKVEFLYPGDILDFLKQKLEEIQDIDLPEYMMLILRRNMKFSVLMYQHKLLQKNLIQRNE</sequence>
<evidence type="ECO:0000313" key="2">
    <source>
        <dbReference type="Proteomes" id="UP000184236"/>
    </source>
</evidence>
<dbReference type="AlphaFoldDB" id="A0A1M5A1K5"/>
<evidence type="ECO:0000313" key="1">
    <source>
        <dbReference type="EMBL" id="SHF23702.1"/>
    </source>
</evidence>
<dbReference type="EMBL" id="FQVO01000011">
    <property type="protein sequence ID" value="SHF23702.1"/>
    <property type="molecule type" value="Genomic_DNA"/>
</dbReference>
<reference evidence="2" key="1">
    <citation type="submission" date="2016-11" db="EMBL/GenBank/DDBJ databases">
        <authorList>
            <person name="Varghese N."/>
            <person name="Submissions S."/>
        </authorList>
    </citation>
    <scope>NUCLEOTIDE SEQUENCE [LARGE SCALE GENOMIC DNA]</scope>
    <source>
        <strain evidence="2">DSM 26898</strain>
    </source>
</reference>
<gene>
    <name evidence="1" type="ORF">SAMN05444408_111114</name>
</gene>
<dbReference type="OrthoDB" id="1257973at2"/>
<protein>
    <submittedName>
        <fullName evidence="1">Uncharacterized protein</fullName>
    </submittedName>
</protein>